<gene>
    <name evidence="4" type="ORF">C4B63_151g48</name>
</gene>
<dbReference type="PANTHER" id="PTHR33129">
    <property type="entry name" value="PROTEIN KINASE DOMAIN-CONTAINING PROTEIN-RELATED"/>
    <property type="match status" value="1"/>
</dbReference>
<dbReference type="VEuPathDB" id="TriTrypDB:C4B63_151g48"/>
<sequence length="611" mass="69327">MYVLEGCYESVYNARWSHVVEVPGGEGTGLEVKEGEPEQSWTYRAVGKTFEKDDGVQQSGKAPPRLMVLTSDKGWPYTWGQGLNERIHDCYVNCEVDRVWQTVKGDLNGWLSSHGKKKTSPDPFVLIGTSGIGKSMAAGSYLLYQLLHCDVEELPMVAYVIGNQKFLFDKTTKTVKKYSAASNIEDILDGLSDRGVKGYIIYDVALKGYQPPAGLPCEGWGMIVVTSPNKNNYESWAKLVGAEQIVINCPEESDVRAICIWKERNGQVEEESEDEEEEADYWKKVKERIYKVGPLLRYIFDESEYKSRIYSCEGKVNSMNLFDTYYYSILGTNEVCDDSHISHKVVKVERVRGGNNLELPLNSLISSYLGNLVTCKLAELMAPNDFILLVLAIKDDLLSKALEKHSVFTFLSEAFVNAIITKLKELKMKKKEDKDDPPHRCALESHPHERPLKPLPLPLLENLKKKINIEYQTLYKPVAKNFPLVDGFFFMESPQKTLVGLQITTASAHHTITSTVRQFTECLASYFNGWEEFSEGLSWEIIYIQHADSTPMNGWQRCGPASPNNLSPAENVIVAFWNENVHQYQVSVSSRDFRREEALPIVEEEQRQETE</sequence>
<evidence type="ECO:0000259" key="3">
    <source>
        <dbReference type="Pfam" id="PF20445"/>
    </source>
</evidence>
<dbReference type="Pfam" id="PF07999">
    <property type="entry name" value="RHSP"/>
    <property type="match status" value="1"/>
</dbReference>
<dbReference type="VEuPathDB" id="TriTrypDB:TcCL_NonESM09342"/>
<dbReference type="VEuPathDB" id="TriTrypDB:C3747_183g76"/>
<accession>A0A2V2UTL0</accession>
<feature type="domain" description="Retrotransposon hot spot protein N-terminal" evidence="3">
    <location>
        <begin position="8"/>
        <end position="120"/>
    </location>
</feature>
<reference evidence="4 5" key="1">
    <citation type="journal article" date="2018" name="Microb. Genom.">
        <title>Expanding an expanded genome: long-read sequencing of Trypanosoma cruzi.</title>
        <authorList>
            <person name="Berna L."/>
            <person name="Rodriguez M."/>
            <person name="Chiribao M.L."/>
            <person name="Parodi-Talice A."/>
            <person name="Pita S."/>
            <person name="Rijo G."/>
            <person name="Alvarez-Valin F."/>
            <person name="Robello C."/>
        </authorList>
    </citation>
    <scope>NUCLEOTIDE SEQUENCE [LARGE SCALE GENOMIC DNA]</scope>
    <source>
        <strain evidence="4 5">Dm28c</strain>
    </source>
</reference>
<dbReference type="AlphaFoldDB" id="A0A2V2UTL0"/>
<evidence type="ECO:0000256" key="1">
    <source>
        <dbReference type="SAM" id="MobiDB-lite"/>
    </source>
</evidence>
<dbReference type="InterPro" id="IPR046836">
    <property type="entry name" value="RHS_C"/>
</dbReference>
<evidence type="ECO:0000313" key="4">
    <source>
        <dbReference type="EMBL" id="PWU85603.1"/>
    </source>
</evidence>
<dbReference type="NCBIfam" id="TIGR01631">
    <property type="entry name" value="Trypano_RHS"/>
    <property type="match status" value="1"/>
</dbReference>
<comment type="caution">
    <text evidence="4">The sequence shown here is derived from an EMBL/GenBank/DDBJ whole genome shotgun (WGS) entry which is preliminary data.</text>
</comment>
<dbReference type="VEuPathDB" id="TriTrypDB:TcCLB.506323.30"/>
<name>A0A2V2UTL0_TRYCR</name>
<evidence type="ECO:0000259" key="2">
    <source>
        <dbReference type="Pfam" id="PF07999"/>
    </source>
</evidence>
<dbReference type="InterPro" id="IPR046835">
    <property type="entry name" value="RHS_N"/>
</dbReference>
<dbReference type="VEuPathDB" id="TriTrypDB:TcBrA4_0156940"/>
<dbReference type="VEuPathDB" id="TriTrypDB:TcCLB.511007.20"/>
<evidence type="ECO:0000313" key="5">
    <source>
        <dbReference type="Proteomes" id="UP000246121"/>
    </source>
</evidence>
<dbReference type="VEuPathDB" id="TriTrypDB:BCY84_09354"/>
<dbReference type="InterPro" id="IPR006518">
    <property type="entry name" value="Trypano_RHS"/>
</dbReference>
<dbReference type="Pfam" id="PF20445">
    <property type="entry name" value="RHS_N"/>
    <property type="match status" value="1"/>
</dbReference>
<dbReference type="EMBL" id="PRFA01000151">
    <property type="protein sequence ID" value="PWU85603.1"/>
    <property type="molecule type" value="Genomic_DNA"/>
</dbReference>
<organism evidence="4 5">
    <name type="scientific">Trypanosoma cruzi</name>
    <dbReference type="NCBI Taxonomy" id="5693"/>
    <lineage>
        <taxon>Eukaryota</taxon>
        <taxon>Discoba</taxon>
        <taxon>Euglenozoa</taxon>
        <taxon>Kinetoplastea</taxon>
        <taxon>Metakinetoplastina</taxon>
        <taxon>Trypanosomatida</taxon>
        <taxon>Trypanosomatidae</taxon>
        <taxon>Trypanosoma</taxon>
        <taxon>Schizotrypanum</taxon>
    </lineage>
</organism>
<dbReference type="VEuPathDB" id="TriTrypDB:TcYC6_0142920"/>
<feature type="region of interest" description="Disordered" evidence="1">
    <location>
        <begin position="430"/>
        <end position="449"/>
    </location>
</feature>
<dbReference type="Proteomes" id="UP000246121">
    <property type="component" value="Unassembled WGS sequence"/>
</dbReference>
<dbReference type="VEuPathDB" id="TriTrypDB:TCDM_10230"/>
<feature type="domain" description="Retrotransposon hot spot protein,C-terminal" evidence="2">
    <location>
        <begin position="125"/>
        <end position="427"/>
    </location>
</feature>
<dbReference type="VEuPathDB" id="TriTrypDB:TCSYLVIO_010874"/>
<dbReference type="VEuPathDB" id="TriTrypDB:TcG_08925"/>
<proteinExistence type="predicted"/>
<dbReference type="VEuPathDB" id="TriTrypDB:Tc_MARK_6689"/>
<dbReference type="VEuPathDB" id="TriTrypDB:TcCLB.507625.10"/>
<protein>
    <submittedName>
        <fullName evidence="4">Putative retrotransposon hot spot (RHS) protein</fullName>
    </submittedName>
</protein>
<dbReference type="InterPro" id="IPR052980">
    <property type="entry name" value="Crinkler_effector"/>
</dbReference>
<dbReference type="PANTHER" id="PTHR33129:SF3">
    <property type="entry name" value="HOT SPOT (RHS) PROTEIN, PUTATIVE-RELATED"/>
    <property type="match status" value="1"/>
</dbReference>
<dbReference type="VEuPathDB" id="TriTrypDB:ECC02_008669"/>